<proteinExistence type="predicted"/>
<evidence type="ECO:0000256" key="4">
    <source>
        <dbReference type="PROSITE-ProRule" id="PRU00433"/>
    </source>
</evidence>
<gene>
    <name evidence="6" type="ORF">BAR24066_01969</name>
</gene>
<dbReference type="SUPFAM" id="SSF46626">
    <property type="entry name" value="Cytochrome c"/>
    <property type="match status" value="1"/>
</dbReference>
<organism evidence="6 7">
    <name type="scientific">Burkholderia arboris</name>
    <dbReference type="NCBI Taxonomy" id="488730"/>
    <lineage>
        <taxon>Bacteria</taxon>
        <taxon>Pseudomonadati</taxon>
        <taxon>Pseudomonadota</taxon>
        <taxon>Betaproteobacteria</taxon>
        <taxon>Burkholderiales</taxon>
        <taxon>Burkholderiaceae</taxon>
        <taxon>Burkholderia</taxon>
        <taxon>Burkholderia cepacia complex</taxon>
    </lineage>
</organism>
<dbReference type="GO" id="GO:0046872">
    <property type="term" value="F:metal ion binding"/>
    <property type="evidence" value="ECO:0007669"/>
    <property type="project" value="UniProtKB-KW"/>
</dbReference>
<dbReference type="EMBL" id="CABVPX010000006">
    <property type="protein sequence ID" value="VWB43901.1"/>
    <property type="molecule type" value="Genomic_DNA"/>
</dbReference>
<accession>A0A9Q9SGE1</accession>
<feature type="domain" description="Cytochrome c" evidence="5">
    <location>
        <begin position="10"/>
        <end position="127"/>
    </location>
</feature>
<dbReference type="InterPro" id="IPR009056">
    <property type="entry name" value="Cyt_c-like_dom"/>
</dbReference>
<evidence type="ECO:0000313" key="7">
    <source>
        <dbReference type="Proteomes" id="UP000494172"/>
    </source>
</evidence>
<keyword evidence="3 4" id="KW-0408">Iron</keyword>
<evidence type="ECO:0000256" key="1">
    <source>
        <dbReference type="ARBA" id="ARBA00022617"/>
    </source>
</evidence>
<keyword evidence="2 4" id="KW-0479">Metal-binding</keyword>
<sequence length="128" mass="13531">MSGGRAAAAEDVTRGHALFGGEAPLHGRLSTHPDSLPPRVVRCANCHAAGAGPAVPNSLAPRLTPDGLTALRARRGGPPTRYDRDAFCALLRTGLDPAYVLINVAMPRYTLSERDCTALWRYLNGGVT</sequence>
<dbReference type="PROSITE" id="PS51007">
    <property type="entry name" value="CYTC"/>
    <property type="match status" value="1"/>
</dbReference>
<evidence type="ECO:0000259" key="5">
    <source>
        <dbReference type="PROSITE" id="PS51007"/>
    </source>
</evidence>
<dbReference type="Proteomes" id="UP000494172">
    <property type="component" value="Unassembled WGS sequence"/>
</dbReference>
<dbReference type="GO" id="GO:0009055">
    <property type="term" value="F:electron transfer activity"/>
    <property type="evidence" value="ECO:0007669"/>
    <property type="project" value="InterPro"/>
</dbReference>
<dbReference type="AlphaFoldDB" id="A0A9Q9SGE1"/>
<evidence type="ECO:0000256" key="3">
    <source>
        <dbReference type="ARBA" id="ARBA00023004"/>
    </source>
</evidence>
<dbReference type="InterPro" id="IPR036909">
    <property type="entry name" value="Cyt_c-like_dom_sf"/>
</dbReference>
<keyword evidence="1 4" id="KW-0349">Heme</keyword>
<evidence type="ECO:0000313" key="6">
    <source>
        <dbReference type="EMBL" id="VWB43901.1"/>
    </source>
</evidence>
<dbReference type="GO" id="GO:0020037">
    <property type="term" value="F:heme binding"/>
    <property type="evidence" value="ECO:0007669"/>
    <property type="project" value="InterPro"/>
</dbReference>
<reference evidence="6 7" key="1">
    <citation type="submission" date="2019-09" db="EMBL/GenBank/DDBJ databases">
        <authorList>
            <person name="Depoorter E."/>
        </authorList>
    </citation>
    <scope>NUCLEOTIDE SEQUENCE [LARGE SCALE GENOMIC DNA]</scope>
    <source>
        <strain evidence="6">LMG 24066</strain>
    </source>
</reference>
<comment type="caution">
    <text evidence="6">The sequence shown here is derived from an EMBL/GenBank/DDBJ whole genome shotgun (WGS) entry which is preliminary data.</text>
</comment>
<name>A0A9Q9SGE1_9BURK</name>
<protein>
    <recommendedName>
        <fullName evidence="5">Cytochrome c domain-containing protein</fullName>
    </recommendedName>
</protein>
<evidence type="ECO:0000256" key="2">
    <source>
        <dbReference type="ARBA" id="ARBA00022723"/>
    </source>
</evidence>
<dbReference type="Gene3D" id="1.10.760.10">
    <property type="entry name" value="Cytochrome c-like domain"/>
    <property type="match status" value="1"/>
</dbReference>